<dbReference type="EC" id="3.4.24.-" evidence="3"/>
<dbReference type="PANTHER" id="PTHR21666:SF270">
    <property type="entry name" value="MUREIN HYDROLASE ACTIVATOR ENVC"/>
    <property type="match status" value="1"/>
</dbReference>
<accession>A0ABV7WK04</accession>
<evidence type="ECO:0000313" key="4">
    <source>
        <dbReference type="Proteomes" id="UP001595685"/>
    </source>
</evidence>
<feature type="signal peptide" evidence="1">
    <location>
        <begin position="1"/>
        <end position="31"/>
    </location>
</feature>
<dbReference type="GO" id="GO:0016787">
    <property type="term" value="F:hydrolase activity"/>
    <property type="evidence" value="ECO:0007669"/>
    <property type="project" value="UniProtKB-KW"/>
</dbReference>
<dbReference type="PANTHER" id="PTHR21666">
    <property type="entry name" value="PEPTIDASE-RELATED"/>
    <property type="match status" value="1"/>
</dbReference>
<dbReference type="Proteomes" id="UP001595685">
    <property type="component" value="Unassembled WGS sequence"/>
</dbReference>
<dbReference type="InterPro" id="IPR016047">
    <property type="entry name" value="M23ase_b-sheet_dom"/>
</dbReference>
<dbReference type="InterPro" id="IPR011055">
    <property type="entry name" value="Dup_hybrid_motif"/>
</dbReference>
<keyword evidence="4" id="KW-1185">Reference proteome</keyword>
<proteinExistence type="predicted"/>
<gene>
    <name evidence="3" type="ORF">ACFOLH_11185</name>
</gene>
<dbReference type="EMBL" id="JBHRWW010000006">
    <property type="protein sequence ID" value="MFC3688906.1"/>
    <property type="molecule type" value="Genomic_DNA"/>
</dbReference>
<dbReference type="Pfam" id="PF01551">
    <property type="entry name" value="Peptidase_M23"/>
    <property type="match status" value="1"/>
</dbReference>
<name>A0ABV7WK04_9MICO</name>
<protein>
    <submittedName>
        <fullName evidence="3">M23 family metallopeptidase</fullName>
        <ecNumber evidence="3">3.4.24.-</ecNumber>
    </submittedName>
</protein>
<dbReference type="CDD" id="cd12797">
    <property type="entry name" value="M23_peptidase"/>
    <property type="match status" value="1"/>
</dbReference>
<feature type="domain" description="M23ase beta-sheet core" evidence="2">
    <location>
        <begin position="227"/>
        <end position="323"/>
    </location>
</feature>
<sequence>MRALIGGIAAATLLFGGCVTGVALQPPPAGAACGAPLVLDGGGFPVEPVAGYGPEQLANAAAIVTAGGALGVPARAQVIAVMTAMGESGLRVLDYGDGVGPDSRGVFQQRDNGAWGSYADRMDPATSATNFYRALLAVNGWETLAPTLAAHKTQRNADPYHYERYWPAALEVVAALSGTTTVPGAAGDCTTAPPADLSTDGWIRPAVGPVTSSYGYRIHPITGRRKLHGGTDIGSPCGTPIYAAGPGVVVQAGPAASYGTLVVIDHGSGVLTRYAHMWNEDVLTTVGATLTGGQVIGRVGSNGDSTGCHLHLEVVRAGERIDPEPFLRSLGVTL</sequence>
<dbReference type="InterPro" id="IPR050570">
    <property type="entry name" value="Cell_wall_metabolism_enzyme"/>
</dbReference>
<dbReference type="PROSITE" id="PS51257">
    <property type="entry name" value="PROKAR_LIPOPROTEIN"/>
    <property type="match status" value="1"/>
</dbReference>
<feature type="chain" id="PRO_5047420705" evidence="1">
    <location>
        <begin position="32"/>
        <end position="334"/>
    </location>
</feature>
<organism evidence="3 4">
    <name type="scientific">Aquipuribacter hungaricus</name>
    <dbReference type="NCBI Taxonomy" id="545624"/>
    <lineage>
        <taxon>Bacteria</taxon>
        <taxon>Bacillati</taxon>
        <taxon>Actinomycetota</taxon>
        <taxon>Actinomycetes</taxon>
        <taxon>Micrococcales</taxon>
        <taxon>Intrasporangiaceae</taxon>
        <taxon>Aquipuribacter</taxon>
    </lineage>
</organism>
<evidence type="ECO:0000313" key="3">
    <source>
        <dbReference type="EMBL" id="MFC3688906.1"/>
    </source>
</evidence>
<dbReference type="SUPFAM" id="SSF51261">
    <property type="entry name" value="Duplicated hybrid motif"/>
    <property type="match status" value="1"/>
</dbReference>
<evidence type="ECO:0000259" key="2">
    <source>
        <dbReference type="Pfam" id="PF01551"/>
    </source>
</evidence>
<keyword evidence="1" id="KW-0732">Signal</keyword>
<dbReference type="RefSeq" id="WP_340288186.1">
    <property type="nucleotide sequence ID" value="NZ_JBBEOI010000001.1"/>
</dbReference>
<reference evidence="4" key="1">
    <citation type="journal article" date="2019" name="Int. J. Syst. Evol. Microbiol.">
        <title>The Global Catalogue of Microorganisms (GCM) 10K type strain sequencing project: providing services to taxonomists for standard genome sequencing and annotation.</title>
        <authorList>
            <consortium name="The Broad Institute Genomics Platform"/>
            <consortium name="The Broad Institute Genome Sequencing Center for Infectious Disease"/>
            <person name="Wu L."/>
            <person name="Ma J."/>
        </authorList>
    </citation>
    <scope>NUCLEOTIDE SEQUENCE [LARGE SCALE GENOMIC DNA]</scope>
    <source>
        <strain evidence="4">NCAIM B.02333</strain>
    </source>
</reference>
<keyword evidence="3" id="KW-0378">Hydrolase</keyword>
<comment type="caution">
    <text evidence="3">The sequence shown here is derived from an EMBL/GenBank/DDBJ whole genome shotgun (WGS) entry which is preliminary data.</text>
</comment>
<evidence type="ECO:0000256" key="1">
    <source>
        <dbReference type="SAM" id="SignalP"/>
    </source>
</evidence>
<dbReference type="Gene3D" id="2.70.70.10">
    <property type="entry name" value="Glucose Permease (Domain IIA)"/>
    <property type="match status" value="1"/>
</dbReference>